<keyword evidence="2" id="KW-1185">Reference proteome</keyword>
<organism evidence="1 2">
    <name type="scientific">Keguizhuia sedimenti</name>
    <dbReference type="NCBI Taxonomy" id="3064264"/>
    <lineage>
        <taxon>Bacteria</taxon>
        <taxon>Pseudomonadati</taxon>
        <taxon>Pseudomonadota</taxon>
        <taxon>Betaproteobacteria</taxon>
        <taxon>Burkholderiales</taxon>
        <taxon>Oxalobacteraceae</taxon>
        <taxon>Keguizhuia</taxon>
    </lineage>
</organism>
<gene>
    <name evidence="1" type="ORF">Q8A64_14740</name>
</gene>
<reference evidence="1 2" key="1">
    <citation type="submission" date="2023-08" db="EMBL/GenBank/DDBJ databases">
        <title>Oxalobacteraceae gen .nov., isolated from river sludge outside the plant.</title>
        <authorList>
            <person name="Zhao S.Y."/>
        </authorList>
    </citation>
    <scope>NUCLEOTIDE SEQUENCE [LARGE SCALE GENOMIC DNA]</scope>
    <source>
        <strain evidence="1 2">R-40</strain>
    </source>
</reference>
<accession>A0ABU1BTS6</accession>
<evidence type="ECO:0000313" key="1">
    <source>
        <dbReference type="EMBL" id="MDQ9171668.1"/>
    </source>
</evidence>
<dbReference type="Proteomes" id="UP001225596">
    <property type="component" value="Unassembled WGS sequence"/>
</dbReference>
<name>A0ABU1BTS6_9BURK</name>
<sequence>MSTDQNTLAGLENQAFSLMARLHVIIRRETGRVTDIEYMRIDPVYCRHVLNMAMSMPNDDLPQICEKLQEVYFGPEGLFVRTPPKPSLLSRLTNTAAEVQTASVPANTIAETMQASRPSDARDQHHIELNEAVEKAYIGRLR</sequence>
<protein>
    <submittedName>
        <fullName evidence="1">Uncharacterized protein</fullName>
    </submittedName>
</protein>
<proteinExistence type="predicted"/>
<dbReference type="EMBL" id="JAUYVH010000011">
    <property type="protein sequence ID" value="MDQ9171668.1"/>
    <property type="molecule type" value="Genomic_DNA"/>
</dbReference>
<evidence type="ECO:0000313" key="2">
    <source>
        <dbReference type="Proteomes" id="UP001225596"/>
    </source>
</evidence>
<comment type="caution">
    <text evidence="1">The sequence shown here is derived from an EMBL/GenBank/DDBJ whole genome shotgun (WGS) entry which is preliminary data.</text>
</comment>
<dbReference type="RefSeq" id="WP_338437605.1">
    <property type="nucleotide sequence ID" value="NZ_JAUYVH010000011.1"/>
</dbReference>